<organism evidence="2 3">
    <name type="scientific">Araneus ventricosus</name>
    <name type="common">Orbweaver spider</name>
    <name type="synonym">Epeira ventricosa</name>
    <dbReference type="NCBI Taxonomy" id="182803"/>
    <lineage>
        <taxon>Eukaryota</taxon>
        <taxon>Metazoa</taxon>
        <taxon>Ecdysozoa</taxon>
        <taxon>Arthropoda</taxon>
        <taxon>Chelicerata</taxon>
        <taxon>Arachnida</taxon>
        <taxon>Araneae</taxon>
        <taxon>Araneomorphae</taxon>
        <taxon>Entelegynae</taxon>
        <taxon>Araneoidea</taxon>
        <taxon>Araneidae</taxon>
        <taxon>Araneus</taxon>
    </lineage>
</organism>
<evidence type="ECO:0000313" key="2">
    <source>
        <dbReference type="EMBL" id="GBO12173.1"/>
    </source>
</evidence>
<keyword evidence="3" id="KW-1185">Reference proteome</keyword>
<dbReference type="EMBL" id="BGPR01036809">
    <property type="protein sequence ID" value="GBO12173.1"/>
    <property type="molecule type" value="Genomic_DNA"/>
</dbReference>
<protein>
    <submittedName>
        <fullName evidence="2">Uncharacterized protein</fullName>
    </submittedName>
</protein>
<name>A0A4Y2UHT5_ARAVE</name>
<reference evidence="2 3" key="1">
    <citation type="journal article" date="2019" name="Sci. Rep.">
        <title>Orb-weaving spider Araneus ventricosus genome elucidates the spidroin gene catalogue.</title>
        <authorList>
            <person name="Kono N."/>
            <person name="Nakamura H."/>
            <person name="Ohtoshi R."/>
            <person name="Moran D.A.P."/>
            <person name="Shinohara A."/>
            <person name="Yoshida Y."/>
            <person name="Fujiwara M."/>
            <person name="Mori M."/>
            <person name="Tomita M."/>
            <person name="Arakawa K."/>
        </authorList>
    </citation>
    <scope>NUCLEOTIDE SEQUENCE [LARGE SCALE GENOMIC DNA]</scope>
</reference>
<evidence type="ECO:0000313" key="3">
    <source>
        <dbReference type="Proteomes" id="UP000499080"/>
    </source>
</evidence>
<proteinExistence type="predicted"/>
<dbReference type="Proteomes" id="UP000499080">
    <property type="component" value="Unassembled WGS sequence"/>
</dbReference>
<accession>A0A4Y2UHT5</accession>
<evidence type="ECO:0000313" key="1">
    <source>
        <dbReference type="EMBL" id="GBO12166.1"/>
    </source>
</evidence>
<dbReference type="EMBL" id="BGPR01036808">
    <property type="protein sequence ID" value="GBO12166.1"/>
    <property type="molecule type" value="Genomic_DNA"/>
</dbReference>
<comment type="caution">
    <text evidence="2">The sequence shown here is derived from an EMBL/GenBank/DDBJ whole genome shotgun (WGS) entry which is preliminary data.</text>
</comment>
<dbReference type="AlphaFoldDB" id="A0A4Y2UHT5"/>
<gene>
    <name evidence="2" type="ORF">AVEN_14838_1</name>
    <name evidence="1" type="ORF">AVEN_7559_1</name>
</gene>
<sequence>MAGTSTERPDVNSQKALVEIMDKRITELKESVQDENSKICPILESLNSMGIAKAAIETLFKKVSSKSVLSVK</sequence>